<feature type="transmembrane region" description="Helical" evidence="2">
    <location>
        <begin position="48"/>
        <end position="69"/>
    </location>
</feature>
<keyword evidence="2" id="KW-0472">Membrane</keyword>
<keyword evidence="2" id="KW-0812">Transmembrane</keyword>
<dbReference type="AlphaFoldDB" id="A0A7S2V3I2"/>
<sequence length="150" mass="16466">MSFLEDLKYTAWDKLAETLGRFSFAICLVSAVLAFILGGAVWVGIYTLIIGILAAIVELPGLFFFSPNVQKLNKQLLDEFKLKNGYVRGTVYVTLSILMFVGTTICLLSGIYFLGTAAAFFMMEICAEKSTDPEDNSKTEPLASNSFGTF</sequence>
<evidence type="ECO:0000313" key="3">
    <source>
        <dbReference type="EMBL" id="CAD9867232.1"/>
    </source>
</evidence>
<evidence type="ECO:0000256" key="1">
    <source>
        <dbReference type="SAM" id="MobiDB-lite"/>
    </source>
</evidence>
<name>A0A7S2V3I2_9STRA</name>
<feature type="transmembrane region" description="Helical" evidence="2">
    <location>
        <begin position="21"/>
        <end position="42"/>
    </location>
</feature>
<proteinExistence type="predicted"/>
<organism evidence="3">
    <name type="scientific">Fibrocapsa japonica</name>
    <dbReference type="NCBI Taxonomy" id="94617"/>
    <lineage>
        <taxon>Eukaryota</taxon>
        <taxon>Sar</taxon>
        <taxon>Stramenopiles</taxon>
        <taxon>Ochrophyta</taxon>
        <taxon>Raphidophyceae</taxon>
        <taxon>Chattonellales</taxon>
        <taxon>Chattonellaceae</taxon>
        <taxon>Fibrocapsa</taxon>
    </lineage>
</organism>
<gene>
    <name evidence="3" type="ORF">FJAP1339_LOCUS7952</name>
</gene>
<protein>
    <recommendedName>
        <fullName evidence="4">Calcium channel flower</fullName>
    </recommendedName>
</protein>
<accession>A0A7S2V3I2</accession>
<feature type="transmembrane region" description="Helical" evidence="2">
    <location>
        <begin position="90"/>
        <end position="114"/>
    </location>
</feature>
<feature type="region of interest" description="Disordered" evidence="1">
    <location>
        <begin position="131"/>
        <end position="150"/>
    </location>
</feature>
<keyword evidence="2" id="KW-1133">Transmembrane helix</keyword>
<evidence type="ECO:0000256" key="2">
    <source>
        <dbReference type="SAM" id="Phobius"/>
    </source>
</evidence>
<reference evidence="3" key="1">
    <citation type="submission" date="2021-01" db="EMBL/GenBank/DDBJ databases">
        <authorList>
            <person name="Corre E."/>
            <person name="Pelletier E."/>
            <person name="Niang G."/>
            <person name="Scheremetjew M."/>
            <person name="Finn R."/>
            <person name="Kale V."/>
            <person name="Holt S."/>
            <person name="Cochrane G."/>
            <person name="Meng A."/>
            <person name="Brown T."/>
            <person name="Cohen L."/>
        </authorList>
    </citation>
    <scope>NUCLEOTIDE SEQUENCE</scope>
    <source>
        <strain evidence="3">CCMP1661</strain>
    </source>
</reference>
<evidence type="ECO:0008006" key="4">
    <source>
        <dbReference type="Google" id="ProtNLM"/>
    </source>
</evidence>
<dbReference type="EMBL" id="HBHR01015901">
    <property type="protein sequence ID" value="CAD9867232.1"/>
    <property type="molecule type" value="Transcribed_RNA"/>
</dbReference>